<dbReference type="OrthoDB" id="9779753at2"/>
<dbReference type="NCBIfam" id="TIGR00124">
    <property type="entry name" value="cit_ly_ligase"/>
    <property type="match status" value="1"/>
</dbReference>
<evidence type="ECO:0000256" key="2">
    <source>
        <dbReference type="ARBA" id="ARBA00022840"/>
    </source>
</evidence>
<dbReference type="GO" id="GO:0005524">
    <property type="term" value="F:ATP binding"/>
    <property type="evidence" value="ECO:0007669"/>
    <property type="project" value="UniProtKB-UniRule"/>
</dbReference>
<dbReference type="InterPro" id="IPR000182">
    <property type="entry name" value="GNAT_dom"/>
</dbReference>
<dbReference type="InterPro" id="IPR014729">
    <property type="entry name" value="Rossmann-like_a/b/a_fold"/>
</dbReference>
<gene>
    <name evidence="5" type="ORF">AO703_17605</name>
</gene>
<dbReference type="SMART" id="SM00764">
    <property type="entry name" value="Citrate_ly_lig"/>
    <property type="match status" value="1"/>
</dbReference>
<dbReference type="Pfam" id="PF00583">
    <property type="entry name" value="Acetyltransf_1"/>
    <property type="match status" value="1"/>
</dbReference>
<dbReference type="PANTHER" id="PTHR40599">
    <property type="entry name" value="[CITRATE [PRO-3S]-LYASE] LIGASE"/>
    <property type="match status" value="1"/>
</dbReference>
<dbReference type="GO" id="GO:0008771">
    <property type="term" value="F:[citrate (pro-3S)-lyase] ligase activity"/>
    <property type="evidence" value="ECO:0007669"/>
    <property type="project" value="UniProtKB-EC"/>
</dbReference>
<evidence type="ECO:0000259" key="4">
    <source>
        <dbReference type="PROSITE" id="PS51186"/>
    </source>
</evidence>
<comment type="catalytic activity">
    <reaction evidence="3">
        <text>holo-[citrate lyase ACP] + acetate + ATP = acetyl-[citrate lyase ACP] + AMP + diphosphate</text>
        <dbReference type="Rhea" id="RHEA:23788"/>
        <dbReference type="Rhea" id="RHEA-COMP:10158"/>
        <dbReference type="Rhea" id="RHEA-COMP:13710"/>
        <dbReference type="ChEBI" id="CHEBI:30089"/>
        <dbReference type="ChEBI" id="CHEBI:30616"/>
        <dbReference type="ChEBI" id="CHEBI:33019"/>
        <dbReference type="ChEBI" id="CHEBI:82683"/>
        <dbReference type="ChEBI" id="CHEBI:137976"/>
        <dbReference type="ChEBI" id="CHEBI:456215"/>
        <dbReference type="EC" id="6.2.1.22"/>
    </reaction>
</comment>
<dbReference type="Pfam" id="PF08218">
    <property type="entry name" value="Citrate_ly_lig"/>
    <property type="match status" value="1"/>
</dbReference>
<dbReference type="EMBL" id="CP012871">
    <property type="protein sequence ID" value="ALR78026.1"/>
    <property type="molecule type" value="Genomic_DNA"/>
</dbReference>
<dbReference type="InterPro" id="IPR004821">
    <property type="entry name" value="Cyt_trans-like"/>
</dbReference>
<keyword evidence="1 3" id="KW-0547">Nucleotide-binding</keyword>
<dbReference type="InterPro" id="IPR016181">
    <property type="entry name" value="Acyl_CoA_acyltransferase"/>
</dbReference>
<reference evidence="6" key="1">
    <citation type="submission" date="2015-10" db="EMBL/GenBank/DDBJ databases">
        <title>Complete Genome Sequencing of Klebsiella sp. strain G5.</title>
        <authorList>
            <person name="Chan K.-G."/>
            <person name="Chen J.-W."/>
        </authorList>
    </citation>
    <scope>NUCLEOTIDE SEQUENCE [LARGE SCALE GENOMIC DNA]</scope>
    <source>
        <strain evidence="6">G5</strain>
    </source>
</reference>
<dbReference type="EC" id="6.2.1.22" evidence="3"/>
<organism evidence="5 6">
    <name type="scientific">[Enterobacter] lignolyticus</name>
    <dbReference type="NCBI Taxonomy" id="1334193"/>
    <lineage>
        <taxon>Bacteria</taxon>
        <taxon>Pseudomonadati</taxon>
        <taxon>Pseudomonadota</taxon>
        <taxon>Gammaproteobacteria</taxon>
        <taxon>Enterobacterales</taxon>
        <taxon>Enterobacteriaceae</taxon>
        <taxon>Pluralibacter</taxon>
    </lineage>
</organism>
<dbReference type="RefSeq" id="WP_062741955.1">
    <property type="nucleotide sequence ID" value="NZ_CP012871.1"/>
</dbReference>
<name>A0A806X7G6_9ENTR</name>
<dbReference type="KEGG" id="kle:AO703_17605"/>
<sequence length="341" mass="38273">MTMQQAIDFRVTDVLRHPQRMSQIRYLLADSGLGMDGDIRWVVEARLGEQLVGCAGLAANVIKCVAVDERLRGENLSARLLAEVENLGLSQGHFHLFLCTRPANRERFTRCGFWPIAHCGDNAVLMENTPQGIHRYCRGLRTLRKPGERIGAIVMNANPFTLGHRHLVEHAANACDWLHLFIVREDASFIAFRDRLTMVKQGIAHLPNVTLHEGSSYIISRATFPAYFLKDTGLVQRAWSEIDVLIFRDYIAPALGVTHRFIGSEPFCDITSQYNQTMHALLAAQITVEEIPRAKAAGQAISASEVRRLLKTQQFSRIREIVPETTFAHLAARYADCAEVA</sequence>
<dbReference type="InterPro" id="IPR005216">
    <property type="entry name" value="Citrate_lyase_ligase"/>
</dbReference>
<evidence type="ECO:0000313" key="5">
    <source>
        <dbReference type="EMBL" id="ALR78026.1"/>
    </source>
</evidence>
<dbReference type="InterPro" id="IPR013166">
    <property type="entry name" value="Citrate_lyase_ligase_C"/>
</dbReference>
<comment type="function">
    <text evidence="3">Acetylation of prosthetic group (2-(5''-phosphoribosyl)-3'-dephosphocoenzyme-A) of the gamma subunit of citrate lyase.</text>
</comment>
<dbReference type="AlphaFoldDB" id="A0A806X7G6"/>
<evidence type="ECO:0000313" key="6">
    <source>
        <dbReference type="Proteomes" id="UP000069162"/>
    </source>
</evidence>
<keyword evidence="2 3" id="KW-0067">ATP-binding</keyword>
<proteinExistence type="predicted"/>
<dbReference type="PANTHER" id="PTHR40599:SF1">
    <property type="entry name" value="[CITRATE [PRO-3S]-LYASE] LIGASE"/>
    <property type="match status" value="1"/>
</dbReference>
<keyword evidence="5" id="KW-0456">Lyase</keyword>
<keyword evidence="3" id="KW-0436">Ligase</keyword>
<dbReference type="PIRSF" id="PIRSF005751">
    <property type="entry name" value="Acet_citr_lig"/>
    <property type="match status" value="1"/>
</dbReference>
<dbReference type="SUPFAM" id="SSF55729">
    <property type="entry name" value="Acyl-CoA N-acyltransferases (Nat)"/>
    <property type="match status" value="1"/>
</dbReference>
<dbReference type="Proteomes" id="UP000069162">
    <property type="component" value="Chromosome"/>
</dbReference>
<feature type="domain" description="N-acetyltransferase" evidence="4">
    <location>
        <begin position="1"/>
        <end position="131"/>
    </location>
</feature>
<dbReference type="Gene3D" id="3.40.630.30">
    <property type="match status" value="1"/>
</dbReference>
<evidence type="ECO:0000256" key="3">
    <source>
        <dbReference type="PIRNR" id="PIRNR005751"/>
    </source>
</evidence>
<dbReference type="GO" id="GO:0016829">
    <property type="term" value="F:lyase activity"/>
    <property type="evidence" value="ECO:0007669"/>
    <property type="project" value="UniProtKB-KW"/>
</dbReference>
<dbReference type="GO" id="GO:0016747">
    <property type="term" value="F:acyltransferase activity, transferring groups other than amino-acyl groups"/>
    <property type="evidence" value="ECO:0007669"/>
    <property type="project" value="InterPro"/>
</dbReference>
<dbReference type="Gene3D" id="3.40.50.620">
    <property type="entry name" value="HUPs"/>
    <property type="match status" value="1"/>
</dbReference>
<protein>
    <recommendedName>
        <fullName evidence="3">[Citrate [pro-3S]-lyase] ligase</fullName>
        <ecNumber evidence="3">6.2.1.22</ecNumber>
    </recommendedName>
</protein>
<evidence type="ECO:0000256" key="1">
    <source>
        <dbReference type="ARBA" id="ARBA00022741"/>
    </source>
</evidence>
<dbReference type="NCBIfam" id="TIGR00125">
    <property type="entry name" value="cyt_tran_rel"/>
    <property type="match status" value="1"/>
</dbReference>
<accession>A0A806X7G6</accession>
<dbReference type="SUPFAM" id="SSF52374">
    <property type="entry name" value="Nucleotidylyl transferase"/>
    <property type="match status" value="1"/>
</dbReference>
<dbReference type="PROSITE" id="PS51186">
    <property type="entry name" value="GNAT"/>
    <property type="match status" value="1"/>
</dbReference>